<evidence type="ECO:0000313" key="2">
    <source>
        <dbReference type="Proteomes" id="UP000499080"/>
    </source>
</evidence>
<organism evidence="1 2">
    <name type="scientific">Araneus ventricosus</name>
    <name type="common">Orbweaver spider</name>
    <name type="synonym">Epeira ventricosa</name>
    <dbReference type="NCBI Taxonomy" id="182803"/>
    <lineage>
        <taxon>Eukaryota</taxon>
        <taxon>Metazoa</taxon>
        <taxon>Ecdysozoa</taxon>
        <taxon>Arthropoda</taxon>
        <taxon>Chelicerata</taxon>
        <taxon>Arachnida</taxon>
        <taxon>Araneae</taxon>
        <taxon>Araneomorphae</taxon>
        <taxon>Entelegynae</taxon>
        <taxon>Araneoidea</taxon>
        <taxon>Araneidae</taxon>
        <taxon>Araneus</taxon>
    </lineage>
</organism>
<keyword evidence="2" id="KW-1185">Reference proteome</keyword>
<name>A0A4Y2RZC4_ARAVE</name>
<gene>
    <name evidence="1" type="ORF">AVEN_212426_1</name>
</gene>
<proteinExistence type="predicted"/>
<accession>A0A4Y2RZC4</accession>
<evidence type="ECO:0000313" key="1">
    <source>
        <dbReference type="EMBL" id="GBN81202.1"/>
    </source>
</evidence>
<dbReference type="EMBL" id="BGPR01019179">
    <property type="protein sequence ID" value="GBN81202.1"/>
    <property type="molecule type" value="Genomic_DNA"/>
</dbReference>
<dbReference type="OrthoDB" id="10042427at2759"/>
<dbReference type="AlphaFoldDB" id="A0A4Y2RZC4"/>
<dbReference type="Proteomes" id="UP000499080">
    <property type="component" value="Unassembled WGS sequence"/>
</dbReference>
<dbReference type="Gene3D" id="3.30.420.10">
    <property type="entry name" value="Ribonuclease H-like superfamily/Ribonuclease H"/>
    <property type="match status" value="1"/>
</dbReference>
<sequence length="144" mass="16688">MFFPSRIPKFPFGRDMNGPLNRTLFQINVLSILERGNSHWEIVKPSDGMLSDGAILLHDNAHTARETQELLQKFKWKVWSLPPYSPDFRHNLGSKHFTGTKFSSKSDVKTYAENCGRYFYQAGLKELVLRSDKCVNRFGNYVEK</sequence>
<comment type="caution">
    <text evidence="1">The sequence shown here is derived from an EMBL/GenBank/DDBJ whole genome shotgun (WGS) entry which is preliminary data.</text>
</comment>
<dbReference type="InterPro" id="IPR036397">
    <property type="entry name" value="RNaseH_sf"/>
</dbReference>
<dbReference type="GO" id="GO:0003676">
    <property type="term" value="F:nucleic acid binding"/>
    <property type="evidence" value="ECO:0007669"/>
    <property type="project" value="InterPro"/>
</dbReference>
<reference evidence="1 2" key="1">
    <citation type="journal article" date="2019" name="Sci. Rep.">
        <title>Orb-weaving spider Araneus ventricosus genome elucidates the spidroin gene catalogue.</title>
        <authorList>
            <person name="Kono N."/>
            <person name="Nakamura H."/>
            <person name="Ohtoshi R."/>
            <person name="Moran D.A.P."/>
            <person name="Shinohara A."/>
            <person name="Yoshida Y."/>
            <person name="Fujiwara M."/>
            <person name="Mori M."/>
            <person name="Tomita M."/>
            <person name="Arakawa K."/>
        </authorList>
    </citation>
    <scope>NUCLEOTIDE SEQUENCE [LARGE SCALE GENOMIC DNA]</scope>
</reference>
<protein>
    <submittedName>
        <fullName evidence="1">Uncharacterized protein</fullName>
    </submittedName>
</protein>